<reference evidence="1" key="1">
    <citation type="submission" date="2022-02" db="EMBL/GenBank/DDBJ databases">
        <authorList>
            <person name="Deutsch MARIE S."/>
        </authorList>
    </citation>
    <scope>NUCLEOTIDE SEQUENCE</scope>
    <source>
        <strain evidence="1">CIRM-BIA865</strain>
    </source>
</reference>
<organism evidence="1 2">
    <name type="scientific">Lactobacillus delbrueckii subsp. delbrueckii</name>
    <dbReference type="NCBI Taxonomy" id="83684"/>
    <lineage>
        <taxon>Bacteria</taxon>
        <taxon>Bacillati</taxon>
        <taxon>Bacillota</taxon>
        <taxon>Bacilli</taxon>
        <taxon>Lactobacillales</taxon>
        <taxon>Lactobacillaceae</taxon>
        <taxon>Lactobacillus</taxon>
    </lineage>
</organism>
<evidence type="ECO:0000313" key="2">
    <source>
        <dbReference type="Proteomes" id="UP001295440"/>
    </source>
</evidence>
<gene>
    <name evidence="1" type="ORF">LDD865_0225</name>
</gene>
<evidence type="ECO:0000313" key="1">
    <source>
        <dbReference type="EMBL" id="CAH1705389.1"/>
    </source>
</evidence>
<dbReference type="EMBL" id="OV915080">
    <property type="protein sequence ID" value="CAH1705389.1"/>
    <property type="molecule type" value="Genomic_DNA"/>
</dbReference>
<dbReference type="RefSeq" id="WP_369879321.1">
    <property type="nucleotide sequence ID" value="NZ_OV915080.1"/>
</dbReference>
<name>A0AAU9R133_9LACO</name>
<protein>
    <recommendedName>
        <fullName evidence="3">Transposase</fullName>
    </recommendedName>
</protein>
<accession>A0AAU9R133</accession>
<evidence type="ECO:0008006" key="3">
    <source>
        <dbReference type="Google" id="ProtNLM"/>
    </source>
</evidence>
<sequence length="76" mass="8762">MTPTSKKYIVKLTDDELKRLNKILRQKNTSETLANRIRILKDMDANHPPVKTYKQCASDHGISEPTITNVVKKVRQ</sequence>
<proteinExistence type="predicted"/>
<dbReference type="AlphaFoldDB" id="A0AAU9R133"/>
<dbReference type="Proteomes" id="UP001295440">
    <property type="component" value="Chromosome"/>
</dbReference>